<dbReference type="InterPro" id="IPR007055">
    <property type="entry name" value="BON_dom"/>
</dbReference>
<dbReference type="OrthoDB" id="1952369at2"/>
<dbReference type="Pfam" id="PF04972">
    <property type="entry name" value="BON"/>
    <property type="match status" value="3"/>
</dbReference>
<accession>A0A226BVK0</accession>
<dbReference type="SMART" id="SM00749">
    <property type="entry name" value="BON"/>
    <property type="match status" value="3"/>
</dbReference>
<dbReference type="PANTHER" id="PTHR34606:SF15">
    <property type="entry name" value="BON DOMAIN-CONTAINING PROTEIN"/>
    <property type="match status" value="1"/>
</dbReference>
<dbReference type="InterPro" id="IPR014004">
    <property type="entry name" value="Transpt-assoc_nodulatn_dom_bac"/>
</dbReference>
<dbReference type="Proteomes" id="UP000214588">
    <property type="component" value="Unassembled WGS sequence"/>
</dbReference>
<proteinExistence type="predicted"/>
<evidence type="ECO:0000313" key="2">
    <source>
        <dbReference type="EMBL" id="OWZ82921.1"/>
    </source>
</evidence>
<reference evidence="2 3" key="1">
    <citation type="submission" date="2017-06" db="EMBL/GenBank/DDBJ databases">
        <title>Draft Genome Sequence of Natranaerobius trueperi halophilic, alkalithermophilic bacteria from soda lakes.</title>
        <authorList>
            <person name="Zhao B."/>
        </authorList>
    </citation>
    <scope>NUCLEOTIDE SEQUENCE [LARGE SCALE GENOMIC DNA]</scope>
    <source>
        <strain evidence="2 3">DSM 18760</strain>
    </source>
</reference>
<feature type="domain" description="BON" evidence="1">
    <location>
        <begin position="82"/>
        <end position="150"/>
    </location>
</feature>
<organism evidence="2 3">
    <name type="scientific">Natranaerobius trueperi</name>
    <dbReference type="NCBI Taxonomy" id="759412"/>
    <lineage>
        <taxon>Bacteria</taxon>
        <taxon>Bacillati</taxon>
        <taxon>Bacillota</taxon>
        <taxon>Clostridia</taxon>
        <taxon>Natranaerobiales</taxon>
        <taxon>Natranaerobiaceae</taxon>
        <taxon>Natranaerobius</taxon>
    </lineage>
</organism>
<protein>
    <recommendedName>
        <fullName evidence="1">BON domain-containing protein</fullName>
    </recommendedName>
</protein>
<gene>
    <name evidence="2" type="ORF">CDO51_11305</name>
</gene>
<dbReference type="RefSeq" id="WP_089024361.1">
    <property type="nucleotide sequence ID" value="NZ_NIQC01000033.1"/>
</dbReference>
<dbReference type="InterPro" id="IPR051686">
    <property type="entry name" value="Lipoprotein_DolP"/>
</dbReference>
<keyword evidence="3" id="KW-1185">Reference proteome</keyword>
<feature type="domain" description="BON" evidence="1">
    <location>
        <begin position="154"/>
        <end position="220"/>
    </location>
</feature>
<comment type="caution">
    <text evidence="2">The sequence shown here is derived from an EMBL/GenBank/DDBJ whole genome shotgun (WGS) entry which is preliminary data.</text>
</comment>
<evidence type="ECO:0000313" key="3">
    <source>
        <dbReference type="Proteomes" id="UP000214588"/>
    </source>
</evidence>
<dbReference type="PANTHER" id="PTHR34606">
    <property type="entry name" value="BON DOMAIN-CONTAINING PROTEIN"/>
    <property type="match status" value="1"/>
</dbReference>
<dbReference type="EMBL" id="NIQC01000033">
    <property type="protein sequence ID" value="OWZ82921.1"/>
    <property type="molecule type" value="Genomic_DNA"/>
</dbReference>
<evidence type="ECO:0000259" key="1">
    <source>
        <dbReference type="PROSITE" id="PS50914"/>
    </source>
</evidence>
<dbReference type="Gene3D" id="3.30.1340.30">
    <property type="match status" value="2"/>
</dbReference>
<dbReference type="AlphaFoldDB" id="A0A226BVK0"/>
<sequence>MVNKKQIERDQRIKENIESKLNNEPNFIGYDLHVRVVNGHVTISGIVDTLLEAENAKSVVKSVDGIKTIENNITVSTDGAVDDSHVHMEVEQELENDPEIEDASINVTLQRGKVILDGKVSNLSQKQIAEKTASKAMGVKSIQNNLIVSQKERDDATIVNEINRLFSNEGLQNKDLEVDCENGKVKISGLAKITERDKAYTLATRVNGVKSVETHLVNTELGELDTGDRIAELVSASFSQDEKLRDLPIEIYEDEGHLVLEGMVSDNEQKREVDKLLHSLLEEYGQDLIAVENKIRLPD</sequence>
<name>A0A226BVK0_9FIRM</name>
<dbReference type="PROSITE" id="PS50914">
    <property type="entry name" value="BON"/>
    <property type="match status" value="3"/>
</dbReference>
<feature type="domain" description="BON" evidence="1">
    <location>
        <begin position="9"/>
        <end position="77"/>
    </location>
</feature>